<accession>A0A150IXS8</accession>
<gene>
    <name evidence="1" type="ORF">APG10_01153</name>
    <name evidence="2" type="ORF">APG11_00312</name>
    <name evidence="3" type="ORF">APG12_01315</name>
</gene>
<organism evidence="3 6">
    <name type="scientific">Candidatus Methanofastidiosum methylothiophilum</name>
    <dbReference type="NCBI Taxonomy" id="1705564"/>
    <lineage>
        <taxon>Archaea</taxon>
        <taxon>Methanobacteriati</taxon>
        <taxon>Methanobacteriota</taxon>
        <taxon>Stenosarchaea group</taxon>
        <taxon>Candidatus Methanofastidiosia</taxon>
        <taxon>Candidatus Methanofastidiosales</taxon>
        <taxon>Candidatus Methanofastidiosaceae</taxon>
        <taxon>Candidatus Methanofastidiosum</taxon>
    </lineage>
</organism>
<dbReference type="EMBL" id="LNGF01000004">
    <property type="protein sequence ID" value="KYC48505.1"/>
    <property type="molecule type" value="Genomic_DNA"/>
</dbReference>
<evidence type="ECO:0000313" key="4">
    <source>
        <dbReference type="Proteomes" id="UP000091929"/>
    </source>
</evidence>
<dbReference type="Proteomes" id="UP000092401">
    <property type="component" value="Unassembled WGS sequence"/>
</dbReference>
<evidence type="ECO:0000313" key="3">
    <source>
        <dbReference type="EMBL" id="KYC49668.1"/>
    </source>
</evidence>
<evidence type="ECO:0000313" key="5">
    <source>
        <dbReference type="Proteomes" id="UP000092401"/>
    </source>
</evidence>
<name>A0A150IXS8_9EURY</name>
<accession>A0A150IJA9</accession>
<evidence type="ECO:0000313" key="1">
    <source>
        <dbReference type="EMBL" id="KYC45101.1"/>
    </source>
</evidence>
<dbReference type="Proteomes" id="UP000092403">
    <property type="component" value="Unassembled WGS sequence"/>
</dbReference>
<comment type="caution">
    <text evidence="3">The sequence shown here is derived from an EMBL/GenBank/DDBJ whole genome shotgun (WGS) entry which is preliminary data.</text>
</comment>
<protein>
    <submittedName>
        <fullName evidence="3">Uncharacterized protein</fullName>
    </submittedName>
</protein>
<dbReference type="AlphaFoldDB" id="A0A150IXS8"/>
<dbReference type="EMBL" id="LNJC01000029">
    <property type="protein sequence ID" value="KYC49668.1"/>
    <property type="molecule type" value="Genomic_DNA"/>
</dbReference>
<proteinExistence type="predicted"/>
<accession>A0A150IUF6</accession>
<dbReference type="EMBL" id="LNGE01000030">
    <property type="protein sequence ID" value="KYC45101.1"/>
    <property type="molecule type" value="Genomic_DNA"/>
</dbReference>
<evidence type="ECO:0000313" key="2">
    <source>
        <dbReference type="EMBL" id="KYC48505.1"/>
    </source>
</evidence>
<sequence>MAFYNEITIEKVKNKVNLKFKSEFMATWRNTSNDIVKCPKCGFVFSKQYSRVVSCKTCAMATSGCVLIKCPRCQEEF</sequence>
<reference evidence="4 5" key="1">
    <citation type="journal article" date="2016" name="ISME J.">
        <title>Chasing the elusive Euryarchaeota class WSA2: genomes reveal a uniquely fastidious methyl-reducing methanogen.</title>
        <authorList>
            <person name="Nobu M.K."/>
            <person name="Narihiro T."/>
            <person name="Kuroda K."/>
            <person name="Mei R."/>
            <person name="Liu W.T."/>
        </authorList>
    </citation>
    <scope>NUCLEOTIDE SEQUENCE [LARGE SCALE GENOMIC DNA]</scope>
    <source>
        <strain evidence="1">B03fssc0709_Meth_Bin005</strain>
        <strain evidence="2">B15fssc0709_Meth_Bin003</strain>
        <strain evidence="3">BMIXfssc0709_Meth_Bin006</strain>
    </source>
</reference>
<evidence type="ECO:0000313" key="6">
    <source>
        <dbReference type="Proteomes" id="UP000092403"/>
    </source>
</evidence>
<dbReference type="Proteomes" id="UP000091929">
    <property type="component" value="Unassembled WGS sequence"/>
</dbReference>